<protein>
    <submittedName>
        <fullName evidence="1">Uncharacterized protein</fullName>
    </submittedName>
</protein>
<comment type="caution">
    <text evidence="1">The sequence shown here is derived from an EMBL/GenBank/DDBJ whole genome shotgun (WGS) entry which is preliminary data.</text>
</comment>
<dbReference type="Proteomes" id="UP000886998">
    <property type="component" value="Unassembled WGS sequence"/>
</dbReference>
<proteinExistence type="predicted"/>
<dbReference type="EMBL" id="BMAV01020554">
    <property type="protein sequence ID" value="GFY74094.1"/>
    <property type="molecule type" value="Genomic_DNA"/>
</dbReference>
<organism evidence="1 2">
    <name type="scientific">Trichonephila inaurata madagascariensis</name>
    <dbReference type="NCBI Taxonomy" id="2747483"/>
    <lineage>
        <taxon>Eukaryota</taxon>
        <taxon>Metazoa</taxon>
        <taxon>Ecdysozoa</taxon>
        <taxon>Arthropoda</taxon>
        <taxon>Chelicerata</taxon>
        <taxon>Arachnida</taxon>
        <taxon>Araneae</taxon>
        <taxon>Araneomorphae</taxon>
        <taxon>Entelegynae</taxon>
        <taxon>Araneoidea</taxon>
        <taxon>Nephilidae</taxon>
        <taxon>Trichonephila</taxon>
        <taxon>Trichonephila inaurata</taxon>
    </lineage>
</organism>
<evidence type="ECO:0000313" key="1">
    <source>
        <dbReference type="EMBL" id="GFY74094.1"/>
    </source>
</evidence>
<name>A0A8X6YM63_9ARAC</name>
<dbReference type="AlphaFoldDB" id="A0A8X6YM63"/>
<evidence type="ECO:0000313" key="2">
    <source>
        <dbReference type="Proteomes" id="UP000886998"/>
    </source>
</evidence>
<reference evidence="1" key="1">
    <citation type="submission" date="2020-08" db="EMBL/GenBank/DDBJ databases">
        <title>Multicomponent nature underlies the extraordinary mechanical properties of spider dragline silk.</title>
        <authorList>
            <person name="Kono N."/>
            <person name="Nakamura H."/>
            <person name="Mori M."/>
            <person name="Yoshida Y."/>
            <person name="Ohtoshi R."/>
            <person name="Malay A.D."/>
            <person name="Moran D.A.P."/>
            <person name="Tomita M."/>
            <person name="Numata K."/>
            <person name="Arakawa K."/>
        </authorList>
    </citation>
    <scope>NUCLEOTIDE SEQUENCE</scope>
</reference>
<accession>A0A8X6YM63</accession>
<gene>
    <name evidence="1" type="ORF">TNIN_361291</name>
</gene>
<keyword evidence="2" id="KW-1185">Reference proteome</keyword>
<sequence length="88" mass="10425">MKNTCWGKPKRAGYRFFQGQQTRTCNEFNASRQVWTIWCALLGIRWLIKPEGEERFNWNSRLFFLLLVNICFVSDAGRRDLGKCGLLY</sequence>